<dbReference type="EC" id="3.1.-.-" evidence="6"/>
<name>A0A6G9Z5L1_9NOCA</name>
<dbReference type="AlphaFoldDB" id="A0A6G9Z5L1"/>
<dbReference type="SUPFAM" id="SSF88723">
    <property type="entry name" value="PIN domain-like"/>
    <property type="match status" value="1"/>
</dbReference>
<keyword evidence="3 6" id="KW-0479">Metal-binding</keyword>
<dbReference type="InterPro" id="IPR002716">
    <property type="entry name" value="PIN_dom"/>
</dbReference>
<keyword evidence="6" id="KW-0800">Toxin</keyword>
<comment type="cofactor">
    <cofactor evidence="6">
        <name>Mg(2+)</name>
        <dbReference type="ChEBI" id="CHEBI:18420"/>
    </cofactor>
</comment>
<proteinExistence type="inferred from homology"/>
<evidence type="ECO:0000313" key="9">
    <source>
        <dbReference type="Proteomes" id="UP000500953"/>
    </source>
</evidence>
<dbReference type="GO" id="GO:0090729">
    <property type="term" value="F:toxin activity"/>
    <property type="evidence" value="ECO:0007669"/>
    <property type="project" value="UniProtKB-KW"/>
</dbReference>
<dbReference type="InterPro" id="IPR022907">
    <property type="entry name" value="VapC_family"/>
</dbReference>
<dbReference type="Proteomes" id="UP000500953">
    <property type="component" value="Chromosome"/>
</dbReference>
<feature type="domain" description="PIN" evidence="7">
    <location>
        <begin position="2"/>
        <end position="124"/>
    </location>
</feature>
<dbReference type="GO" id="GO:0016787">
    <property type="term" value="F:hydrolase activity"/>
    <property type="evidence" value="ECO:0007669"/>
    <property type="project" value="UniProtKB-KW"/>
</dbReference>
<dbReference type="GO" id="GO:0000287">
    <property type="term" value="F:magnesium ion binding"/>
    <property type="evidence" value="ECO:0007669"/>
    <property type="project" value="UniProtKB-UniRule"/>
</dbReference>
<evidence type="ECO:0000256" key="6">
    <source>
        <dbReference type="HAMAP-Rule" id="MF_00265"/>
    </source>
</evidence>
<dbReference type="RefSeq" id="WP_167488196.1">
    <property type="nucleotide sequence ID" value="NZ_CP046173.1"/>
</dbReference>
<organism evidence="8 9">
    <name type="scientific">Nocardia terpenica</name>
    <dbReference type="NCBI Taxonomy" id="455432"/>
    <lineage>
        <taxon>Bacteria</taxon>
        <taxon>Bacillati</taxon>
        <taxon>Actinomycetota</taxon>
        <taxon>Actinomycetes</taxon>
        <taxon>Mycobacteriales</taxon>
        <taxon>Nocardiaceae</taxon>
        <taxon>Nocardia</taxon>
    </lineage>
</organism>
<dbReference type="EMBL" id="CP046173">
    <property type="protein sequence ID" value="QIS20885.1"/>
    <property type="molecule type" value="Genomic_DNA"/>
</dbReference>
<evidence type="ECO:0000256" key="4">
    <source>
        <dbReference type="ARBA" id="ARBA00022801"/>
    </source>
</evidence>
<keyword evidence="2 6" id="KW-0540">Nuclease</keyword>
<dbReference type="HAMAP" id="MF_00265">
    <property type="entry name" value="VapC_Nob1"/>
    <property type="match status" value="1"/>
</dbReference>
<evidence type="ECO:0000256" key="3">
    <source>
        <dbReference type="ARBA" id="ARBA00022723"/>
    </source>
</evidence>
<feature type="binding site" evidence="6">
    <location>
        <position position="101"/>
    </location>
    <ligand>
        <name>Mg(2+)</name>
        <dbReference type="ChEBI" id="CHEBI:18420"/>
    </ligand>
</feature>
<comment type="function">
    <text evidence="6">Toxic component of a toxin-antitoxin (TA) system. An RNase.</text>
</comment>
<sequence>MIVCDTGPLVAAAFVKDPDYHRCVELFSGLHLASRAMLVPTPVLGEVGYLLGKFAGAKTEAGFLRSLAVGDFSAVDPVADDYLRAAELVERYADLPLGTCDAMVVAVAERLGITEVATLDHRHFTVVRPKHVSALTLLP</sequence>
<keyword evidence="4 6" id="KW-0378">Hydrolase</keyword>
<evidence type="ECO:0000313" key="8">
    <source>
        <dbReference type="EMBL" id="QIS20885.1"/>
    </source>
</evidence>
<keyword evidence="5 6" id="KW-0460">Magnesium</keyword>
<evidence type="ECO:0000259" key="7">
    <source>
        <dbReference type="Pfam" id="PF01850"/>
    </source>
</evidence>
<reference evidence="8 9" key="1">
    <citation type="journal article" date="2019" name="ACS Chem. Biol.">
        <title>Identification and Mobilization of a Cryptic Antibiotic Biosynthesis Gene Locus from a Human-Pathogenic Nocardia Isolate.</title>
        <authorList>
            <person name="Herisse M."/>
            <person name="Ishida K."/>
            <person name="Porter J.L."/>
            <person name="Howden B."/>
            <person name="Hertweck C."/>
            <person name="Stinear T.P."/>
            <person name="Pidot S.J."/>
        </authorList>
    </citation>
    <scope>NUCLEOTIDE SEQUENCE [LARGE SCALE GENOMIC DNA]</scope>
    <source>
        <strain evidence="8 9">AUSMDU00012715</strain>
    </source>
</reference>
<feature type="binding site" evidence="6">
    <location>
        <position position="5"/>
    </location>
    <ligand>
        <name>Mg(2+)</name>
        <dbReference type="ChEBI" id="CHEBI:18420"/>
    </ligand>
</feature>
<dbReference type="InterPro" id="IPR029060">
    <property type="entry name" value="PIN-like_dom_sf"/>
</dbReference>
<evidence type="ECO:0000256" key="5">
    <source>
        <dbReference type="ARBA" id="ARBA00022842"/>
    </source>
</evidence>
<comment type="similarity">
    <text evidence="6">Belongs to the PINc/VapC protein family.</text>
</comment>
<keyword evidence="1 6" id="KW-1277">Toxin-antitoxin system</keyword>
<gene>
    <name evidence="6" type="primary">vapC</name>
    <name evidence="8" type="ORF">F6W96_23790</name>
</gene>
<protein>
    <recommendedName>
        <fullName evidence="6">Ribonuclease VapC</fullName>
        <shortName evidence="6">RNase VapC</shortName>
        <ecNumber evidence="6">3.1.-.-</ecNumber>
    </recommendedName>
    <alternativeName>
        <fullName evidence="6">Toxin VapC</fullName>
    </alternativeName>
</protein>
<evidence type="ECO:0000256" key="2">
    <source>
        <dbReference type="ARBA" id="ARBA00022722"/>
    </source>
</evidence>
<dbReference type="Pfam" id="PF01850">
    <property type="entry name" value="PIN"/>
    <property type="match status" value="1"/>
</dbReference>
<dbReference type="Gene3D" id="3.40.50.1010">
    <property type="entry name" value="5'-nuclease"/>
    <property type="match status" value="1"/>
</dbReference>
<evidence type="ECO:0000256" key="1">
    <source>
        <dbReference type="ARBA" id="ARBA00022649"/>
    </source>
</evidence>
<accession>A0A6G9Z5L1</accession>
<dbReference type="GO" id="GO:0004540">
    <property type="term" value="F:RNA nuclease activity"/>
    <property type="evidence" value="ECO:0007669"/>
    <property type="project" value="InterPro"/>
</dbReference>